<dbReference type="EMBL" id="GL888170">
    <property type="protein sequence ID" value="EGI66183.1"/>
    <property type="molecule type" value="Genomic_DNA"/>
</dbReference>
<dbReference type="STRING" id="103372.F4WHV4"/>
<dbReference type="InParanoid" id="F4WHV4"/>
<evidence type="ECO:0000256" key="2">
    <source>
        <dbReference type="SAM" id="MobiDB-lite"/>
    </source>
</evidence>
<dbReference type="eggNOG" id="KOG2983">
    <property type="taxonomic scope" value="Eukaryota"/>
</dbReference>
<dbReference type="Pfam" id="PF07065">
    <property type="entry name" value="D123"/>
    <property type="match status" value="1"/>
</dbReference>
<dbReference type="Proteomes" id="UP000007755">
    <property type="component" value="Unassembled WGS sequence"/>
</dbReference>
<dbReference type="InterPro" id="IPR009772">
    <property type="entry name" value="CDC123"/>
</dbReference>
<name>F4WHV4_ACREC</name>
<evidence type="ECO:0000313" key="4">
    <source>
        <dbReference type="Proteomes" id="UP000007755"/>
    </source>
</evidence>
<evidence type="ECO:0000313" key="3">
    <source>
        <dbReference type="EMBL" id="EGI66183.1"/>
    </source>
</evidence>
<sequence length="340" mass="39443">MVNDLKLECSFSSWYPIFKKDSLEARILHIPDEVLKYLEHDTFVLPLEAAKSLPKDSEWADGSPVTCEEEETDYQPTFPEFSQQIQEILDEYDAVFVKTNWSTPADAMWVAPTKTLKCNTLEEIYLLLKSSDRIAKDLNIVKSSKDCEKPLPFCLVLKQWRDINPCTEFRCFVIDNELIAISQRDISQYHSSNESQKYDIQTDIKSLFLERIKGRFPLRNYSFDVIRYKKDKVKIIDFGAMDVASTKETLFTYDELLNHIENTPEFRFIGEEIGIQPKPPMQFCIPQEISEFFQSRDNVTLLDLIQRRKVSNSRPGFDRAKTPASSSHRKPPTTTTTTTC</sequence>
<keyword evidence="4" id="KW-1185">Reference proteome</keyword>
<keyword evidence="3" id="KW-0132">Cell division</keyword>
<comment type="similarity">
    <text evidence="1">Belongs to the CDC123 family.</text>
</comment>
<dbReference type="PANTHER" id="PTHR15323">
    <property type="entry name" value="D123 PROTEIN"/>
    <property type="match status" value="1"/>
</dbReference>
<dbReference type="GO" id="GO:0051301">
    <property type="term" value="P:cell division"/>
    <property type="evidence" value="ECO:0007669"/>
    <property type="project" value="UniProtKB-KW"/>
</dbReference>
<keyword evidence="3" id="KW-0131">Cell cycle</keyword>
<dbReference type="AlphaFoldDB" id="F4WHV4"/>
<gene>
    <name evidence="3" type="ORF">G5I_05301</name>
</gene>
<accession>F4WHV4</accession>
<feature type="region of interest" description="Disordered" evidence="2">
    <location>
        <begin position="312"/>
        <end position="340"/>
    </location>
</feature>
<reference evidence="3" key="1">
    <citation type="submission" date="2011-02" db="EMBL/GenBank/DDBJ databases">
        <title>The genome of the leaf-cutting ant Acromyrmex echinatior suggests key adaptations to social evolution and fungus farming.</title>
        <authorList>
            <person name="Nygaard S."/>
            <person name="Zhang G."/>
        </authorList>
    </citation>
    <scope>NUCLEOTIDE SEQUENCE</scope>
</reference>
<protein>
    <submittedName>
        <fullName evidence="3">Cell division cycle protein 123-like protein</fullName>
    </submittedName>
</protein>
<dbReference type="PANTHER" id="PTHR15323:SF6">
    <property type="entry name" value="CELL DIVISION CYCLE PROTEIN 123 HOMOLOG"/>
    <property type="match status" value="1"/>
</dbReference>
<evidence type="ECO:0000256" key="1">
    <source>
        <dbReference type="ARBA" id="ARBA00011047"/>
    </source>
</evidence>
<dbReference type="OrthoDB" id="360540at2759"/>
<organism evidence="4">
    <name type="scientific">Acromyrmex echinatior</name>
    <name type="common">Panamanian leafcutter ant</name>
    <name type="synonym">Acromyrmex octospinosus echinatior</name>
    <dbReference type="NCBI Taxonomy" id="103372"/>
    <lineage>
        <taxon>Eukaryota</taxon>
        <taxon>Metazoa</taxon>
        <taxon>Ecdysozoa</taxon>
        <taxon>Arthropoda</taxon>
        <taxon>Hexapoda</taxon>
        <taxon>Insecta</taxon>
        <taxon>Pterygota</taxon>
        <taxon>Neoptera</taxon>
        <taxon>Endopterygota</taxon>
        <taxon>Hymenoptera</taxon>
        <taxon>Apocrita</taxon>
        <taxon>Aculeata</taxon>
        <taxon>Formicoidea</taxon>
        <taxon>Formicidae</taxon>
        <taxon>Myrmicinae</taxon>
        <taxon>Acromyrmex</taxon>
    </lineage>
</organism>
<proteinExistence type="inferred from homology"/>
<dbReference type="GO" id="GO:0005737">
    <property type="term" value="C:cytoplasm"/>
    <property type="evidence" value="ECO:0007669"/>
    <property type="project" value="TreeGrafter"/>
</dbReference>